<name>A0A6C0H0X2_9ZZZZ</name>
<dbReference type="EMBL" id="MN739840">
    <property type="protein sequence ID" value="QHT74172.1"/>
    <property type="molecule type" value="Genomic_DNA"/>
</dbReference>
<protein>
    <submittedName>
        <fullName evidence="1">Uncharacterized protein</fullName>
    </submittedName>
</protein>
<accession>A0A6C0H0X2</accession>
<dbReference type="AlphaFoldDB" id="A0A6C0H0X2"/>
<reference evidence="1" key="1">
    <citation type="journal article" date="2020" name="Nature">
        <title>Giant virus diversity and host interactions through global metagenomics.</title>
        <authorList>
            <person name="Schulz F."/>
            <person name="Roux S."/>
            <person name="Paez-Espino D."/>
            <person name="Jungbluth S."/>
            <person name="Walsh D.A."/>
            <person name="Denef V.J."/>
            <person name="McMahon K.D."/>
            <person name="Konstantinidis K.T."/>
            <person name="Eloe-Fadrosh E.A."/>
            <person name="Kyrpides N.C."/>
            <person name="Woyke T."/>
        </authorList>
    </citation>
    <scope>NUCLEOTIDE SEQUENCE</scope>
    <source>
        <strain evidence="1">GVMAG-M-3300023179-4</strain>
    </source>
</reference>
<sequence>MNYYDKYFKYKIKYLKLKKLIGGENEYFKCFEEDLNFIKSSTDNEHTLFFCNILLIFCELSQVIKTSNESIDVFDNIYKKYNIKFNTYDVDDVMIKKYYVTIYYELNDILSEFYNNEKLDHRNIIFLNMPKSKSDKQLFNDIDKFIKSIKTSIIIKSSNVLQKYENYVSNHNKFIKLLSYSKDLPGYIKSYDVKINKIIQKYKSSSLNIIDLFILLFINEKTDYLKKLLIYLHRNEKWYILKKEASIIIVELMIEKESKIKYDELKLFFDNIIDEISNLEFEDIILDICKEKETIEISCKENSRKNDLFCMNNAENQEIVCKFK</sequence>
<evidence type="ECO:0000313" key="1">
    <source>
        <dbReference type="EMBL" id="QHT74172.1"/>
    </source>
</evidence>
<organism evidence="1">
    <name type="scientific">viral metagenome</name>
    <dbReference type="NCBI Taxonomy" id="1070528"/>
    <lineage>
        <taxon>unclassified sequences</taxon>
        <taxon>metagenomes</taxon>
        <taxon>organismal metagenomes</taxon>
    </lineage>
</organism>
<proteinExistence type="predicted"/>